<dbReference type="Gene3D" id="1.20.920.10">
    <property type="entry name" value="Bromodomain-like"/>
    <property type="match status" value="2"/>
</dbReference>
<dbReference type="InterPro" id="IPR036427">
    <property type="entry name" value="Bromodomain-like_sf"/>
</dbReference>
<feature type="region of interest" description="Disordered" evidence="16">
    <location>
        <begin position="910"/>
        <end position="939"/>
    </location>
</feature>
<feature type="coiled-coil region" evidence="15">
    <location>
        <begin position="94"/>
        <end position="128"/>
    </location>
</feature>
<organism evidence="18 19">
    <name type="scientific">Podiceps cristatus</name>
    <name type="common">Great crested grebe</name>
    <dbReference type="NCBI Taxonomy" id="345573"/>
    <lineage>
        <taxon>Eukaryota</taxon>
        <taxon>Metazoa</taxon>
        <taxon>Chordata</taxon>
        <taxon>Craniata</taxon>
        <taxon>Vertebrata</taxon>
        <taxon>Euteleostomi</taxon>
        <taxon>Archelosauria</taxon>
        <taxon>Archosauria</taxon>
        <taxon>Dinosauria</taxon>
        <taxon>Saurischia</taxon>
        <taxon>Theropoda</taxon>
        <taxon>Coelurosauria</taxon>
        <taxon>Aves</taxon>
        <taxon>Neognathae</taxon>
        <taxon>Neoaves</taxon>
        <taxon>Mirandornithes</taxon>
        <taxon>Podicipediformes</taxon>
        <taxon>Podicipedidae</taxon>
        <taxon>Podiceps</taxon>
    </lineage>
</organism>
<evidence type="ECO:0000256" key="4">
    <source>
        <dbReference type="ARBA" id="ARBA00022604"/>
    </source>
</evidence>
<protein>
    <recommendedName>
        <fullName evidence="13">Bromodomain-containing protein 8</fullName>
    </recommendedName>
</protein>
<dbReference type="InterPro" id="IPR001487">
    <property type="entry name" value="Bromodomain"/>
</dbReference>
<keyword evidence="7" id="KW-0007">Acetylation</keyword>
<feature type="compositionally biased region" description="Basic and acidic residues" evidence="16">
    <location>
        <begin position="828"/>
        <end position="843"/>
    </location>
</feature>
<dbReference type="Proteomes" id="UP000053854">
    <property type="component" value="Unassembled WGS sequence"/>
</dbReference>
<evidence type="ECO:0000256" key="7">
    <source>
        <dbReference type="ARBA" id="ARBA00022990"/>
    </source>
</evidence>
<keyword evidence="3" id="KW-0597">Phosphoprotein</keyword>
<keyword evidence="6" id="KW-0156">Chromatin regulator</keyword>
<dbReference type="OrthoDB" id="1742084at2759"/>
<evidence type="ECO:0000256" key="2">
    <source>
        <dbReference type="ARBA" id="ARBA00022499"/>
    </source>
</evidence>
<dbReference type="FunFam" id="1.20.920.10:FF:000016">
    <property type="entry name" value="bromodomain-containing protein 8 isoform X1"/>
    <property type="match status" value="1"/>
</dbReference>
<evidence type="ECO:0000313" key="19">
    <source>
        <dbReference type="Proteomes" id="UP000053854"/>
    </source>
</evidence>
<keyword evidence="8" id="KW-0805">Transcription regulation</keyword>
<dbReference type="GO" id="GO:0006325">
    <property type="term" value="P:chromatin organization"/>
    <property type="evidence" value="ECO:0007669"/>
    <property type="project" value="UniProtKB-KW"/>
</dbReference>
<dbReference type="PROSITE" id="PS50014">
    <property type="entry name" value="BROMODOMAIN_2"/>
    <property type="match status" value="2"/>
</dbReference>
<evidence type="ECO:0000256" key="8">
    <source>
        <dbReference type="ARBA" id="ARBA00023015"/>
    </source>
</evidence>
<feature type="domain" description="Bromo" evidence="17">
    <location>
        <begin position="721"/>
        <end position="791"/>
    </location>
</feature>
<keyword evidence="11" id="KW-0804">Transcription</keyword>
<gene>
    <name evidence="18" type="ORF">N338_01615</name>
</gene>
<keyword evidence="5" id="KW-0832">Ubl conjugation</keyword>
<feature type="compositionally biased region" description="Basic and acidic residues" evidence="16">
    <location>
        <begin position="910"/>
        <end position="920"/>
    </location>
</feature>
<evidence type="ECO:0000256" key="5">
    <source>
        <dbReference type="ARBA" id="ARBA00022843"/>
    </source>
</evidence>
<dbReference type="AlphaFoldDB" id="A0A094NLS5"/>
<dbReference type="GO" id="GO:0005634">
    <property type="term" value="C:nucleus"/>
    <property type="evidence" value="ECO:0007669"/>
    <property type="project" value="UniProtKB-SubCell"/>
</dbReference>
<dbReference type="EMBL" id="KL280312">
    <property type="protein sequence ID" value="KFZ67416.1"/>
    <property type="molecule type" value="Genomic_DNA"/>
</dbReference>
<reference evidence="18 19" key="1">
    <citation type="submission" date="2014-04" db="EMBL/GenBank/DDBJ databases">
        <title>Genome evolution of avian class.</title>
        <authorList>
            <person name="Zhang G."/>
            <person name="Li C."/>
        </authorList>
    </citation>
    <scope>NUCLEOTIDE SEQUENCE [LARGE SCALE GENOMIC DNA]</scope>
    <source>
        <strain evidence="18">BGI_N338</strain>
    </source>
</reference>
<dbReference type="CDD" id="cd05507">
    <property type="entry name" value="Bromo_brd8_like"/>
    <property type="match status" value="2"/>
</dbReference>
<evidence type="ECO:0000256" key="9">
    <source>
        <dbReference type="ARBA" id="ARBA00023054"/>
    </source>
</evidence>
<accession>A0A094NLS5</accession>
<evidence type="ECO:0000256" key="11">
    <source>
        <dbReference type="ARBA" id="ARBA00023163"/>
    </source>
</evidence>
<evidence type="ECO:0000256" key="1">
    <source>
        <dbReference type="ARBA" id="ARBA00004123"/>
    </source>
</evidence>
<evidence type="ECO:0000256" key="14">
    <source>
        <dbReference type="PROSITE-ProRule" id="PRU00035"/>
    </source>
</evidence>
<keyword evidence="10 14" id="KW-0103">Bromodomain</keyword>
<proteinExistence type="predicted"/>
<dbReference type="Pfam" id="PF00439">
    <property type="entry name" value="Bromodomain"/>
    <property type="match status" value="2"/>
</dbReference>
<evidence type="ECO:0000256" key="15">
    <source>
        <dbReference type="SAM" id="Coils"/>
    </source>
</evidence>
<feature type="compositionally biased region" description="Basic and acidic residues" evidence="16">
    <location>
        <begin position="598"/>
        <end position="612"/>
    </location>
</feature>
<feature type="compositionally biased region" description="Basic and acidic residues" evidence="16">
    <location>
        <begin position="531"/>
        <end position="545"/>
    </location>
</feature>
<feature type="region of interest" description="Disordered" evidence="16">
    <location>
        <begin position="824"/>
        <end position="845"/>
    </location>
</feature>
<evidence type="ECO:0000256" key="12">
    <source>
        <dbReference type="ARBA" id="ARBA00023242"/>
    </source>
</evidence>
<sequence length="1212" mass="133977">PAEHKLLSAGPTEPWSIREKLCLASSVMRSGDQNWVSVSRAIKPFAEPGRPPDWFSQKHCASQYSELLETTETPKRKRGEKGEVVETVEDVIVRKLTAERVEELKKIIKETQEKYRQLKKDAELIQAGHMDNRLEELCNEIMIKKKMEEEEAEVKRKATDAAYQARQAIKNPPRRLTGVMVRSPAGSTSPGGDYALGDLSQPAVDEASPGVGENEMAVASGHMNSSGVLLEVGSVLPVLHSGEMQSAPGAVPASPAASGAPTLSRLLEAGPAQFTSPLASFSAVASEPPAKLLPPPVEPVSQATIVMMPTLSAPSVVPPAAAPESVATVSQPEACVSMEAVSDSHTVTVSMDSSEISMIIDSIKKECLGSGAGSTAGSSKDHCMDGKEDLDLAEKMDIAVSYTGEELDFDTVGNIIAIIEDKVDDHPEVLDAAVVEAALSSFCEDTDDPQTLPGPWEHSIHQEHEKQAQIPQVSVTVKQERLECEEPEAKGIRDLMGIGELGSEIKTEPAEQEQNQLGPEENIPASARVTETPELRSQEIEEDQRAAVVAGETPEIEIESSKGEDAVHNTVKTETPPDDDSSPPQVPNVSEDSSQADVQHKFELSESMKEEAQALFRSQMKDGQAEEDDEDGASEAASLEEPKEEDQGEGYLSEMDNEPPVSESDDGFSVHNAPLQSHTLADSIPSSPASSQFSVCSEDQEAIQAQKIWKKAIMLVWRAAANHRYANVFLQPVTDDIAPGYHSIVQRPMDLSTIKKNIENGLIRTTAEFQRDIMLMFQNAVMYNSSDHDVYHMAVEMQRDVLEQIQQFLATQLIMQTSESGISAKSLRGRDSTRKQDASEKDSVPMGSPAFLLSLFMGHAWAWWASETESPSESEKDSDFQSLLSWDSSLDLDMGSWRNTEEVAVGMLDESSREADHELEFSEPFWEDDSEDNQKTERPCKDKSLLQLFSEVTQMMEPLHISSTETSQTQWDYCGSGKQDDGEDVRCQKRMAETAVSGTEEVCEERTLLHSRGSCYLPDTTLGTSQLHSVCLPEVVMIQEIRPSCYRSDGQHKQVCGTGHLQEGVITMNRRCRMLTPSYPERLCIATAKDLCASSTWMWVQLSWDNPLQHLLFKRTLLSIWKMIASHRYSGPFLKAVSEKLAPGYRDVVKRPMDLTSIKRRLSKGHIQSMVQFQRDLMLMFQNAVMYNSFSHHVHHMATEMRREVLEQLQML</sequence>
<dbReference type="InterPro" id="IPR037966">
    <property type="entry name" value="Brd8_Bromo_dom"/>
</dbReference>
<dbReference type="PANTHER" id="PTHR15398">
    <property type="entry name" value="BROMODOMAIN-CONTAINING PROTEIN 8"/>
    <property type="match status" value="1"/>
</dbReference>
<dbReference type="SMART" id="SM00297">
    <property type="entry name" value="BROMO"/>
    <property type="match status" value="2"/>
</dbReference>
<evidence type="ECO:0000256" key="16">
    <source>
        <dbReference type="SAM" id="MobiDB-lite"/>
    </source>
</evidence>
<feature type="compositionally biased region" description="Polar residues" evidence="16">
    <location>
        <begin position="587"/>
        <end position="597"/>
    </location>
</feature>
<dbReference type="GO" id="GO:0035267">
    <property type="term" value="C:NuA4 histone acetyltransferase complex"/>
    <property type="evidence" value="ECO:0007669"/>
    <property type="project" value="TreeGrafter"/>
</dbReference>
<evidence type="ECO:0000256" key="6">
    <source>
        <dbReference type="ARBA" id="ARBA00022853"/>
    </source>
</evidence>
<evidence type="ECO:0000313" key="18">
    <source>
        <dbReference type="EMBL" id="KFZ67416.1"/>
    </source>
</evidence>
<feature type="domain" description="Bromo" evidence="17">
    <location>
        <begin position="1125"/>
        <end position="1195"/>
    </location>
</feature>
<feature type="non-terminal residue" evidence="18">
    <location>
        <position position="1"/>
    </location>
</feature>
<feature type="non-terminal residue" evidence="18">
    <location>
        <position position="1212"/>
    </location>
</feature>
<evidence type="ECO:0000256" key="13">
    <source>
        <dbReference type="ARBA" id="ARBA00070695"/>
    </source>
</evidence>
<keyword evidence="19" id="KW-1185">Reference proteome</keyword>
<evidence type="ECO:0000256" key="3">
    <source>
        <dbReference type="ARBA" id="ARBA00022553"/>
    </source>
</evidence>
<dbReference type="PANTHER" id="PTHR15398:SF13">
    <property type="entry name" value="BROMODOMAIN-CONTAINING PROTEIN 8"/>
    <property type="match status" value="1"/>
</dbReference>
<evidence type="ECO:0000256" key="10">
    <source>
        <dbReference type="ARBA" id="ARBA00023117"/>
    </source>
</evidence>
<dbReference type="PRINTS" id="PR00503">
    <property type="entry name" value="BROMODOMAIN"/>
</dbReference>
<comment type="subcellular location">
    <subcellularLocation>
        <location evidence="1">Nucleus</location>
    </subcellularLocation>
</comment>
<dbReference type="SUPFAM" id="SSF47370">
    <property type="entry name" value="Bromodomain"/>
    <property type="match status" value="2"/>
</dbReference>
<keyword evidence="2" id="KW-1017">Isopeptide bond</keyword>
<keyword evidence="9 15" id="KW-0175">Coiled coil</keyword>
<keyword evidence="4" id="KW-0341">Growth regulation</keyword>
<evidence type="ECO:0000259" key="17">
    <source>
        <dbReference type="PROSITE" id="PS50014"/>
    </source>
</evidence>
<keyword evidence="12" id="KW-0539">Nucleus</keyword>
<feature type="region of interest" description="Disordered" evidence="16">
    <location>
        <begin position="508"/>
        <end position="672"/>
    </location>
</feature>
<name>A0A094NLS5_PODCR</name>